<dbReference type="AlphaFoldDB" id="A0A1H6ZC13"/>
<dbReference type="InterPro" id="IPR003501">
    <property type="entry name" value="PTS_EIIB_2/3"/>
</dbReference>
<feature type="transmembrane region" description="Helical" evidence="13">
    <location>
        <begin position="384"/>
        <end position="404"/>
    </location>
</feature>
<organism evidence="17 18">
    <name type="scientific">Bhargavaea ginsengi</name>
    <dbReference type="NCBI Taxonomy" id="426757"/>
    <lineage>
        <taxon>Bacteria</taxon>
        <taxon>Bacillati</taxon>
        <taxon>Bacillota</taxon>
        <taxon>Bacilli</taxon>
        <taxon>Bacillales</taxon>
        <taxon>Caryophanaceae</taxon>
        <taxon>Bhargavaea</taxon>
    </lineage>
</organism>
<dbReference type="CDD" id="cd05569">
    <property type="entry name" value="PTS_IIB_fructose"/>
    <property type="match status" value="1"/>
</dbReference>
<keyword evidence="4" id="KW-1003">Cell membrane</keyword>
<accession>A0A1H6ZC13</accession>
<dbReference type="InterPro" id="IPR002178">
    <property type="entry name" value="PTS_EIIA_type-2_dom"/>
</dbReference>
<feature type="transmembrane region" description="Helical" evidence="13">
    <location>
        <begin position="560"/>
        <end position="577"/>
    </location>
</feature>
<dbReference type="PROSITE" id="PS00372">
    <property type="entry name" value="PTS_EIIA_TYPE_2_HIS"/>
    <property type="match status" value="1"/>
</dbReference>
<dbReference type="NCBIfam" id="TIGR00848">
    <property type="entry name" value="fruA"/>
    <property type="match status" value="1"/>
</dbReference>
<evidence type="ECO:0000259" key="15">
    <source>
        <dbReference type="PROSITE" id="PS51099"/>
    </source>
</evidence>
<dbReference type="SUPFAM" id="SSF55804">
    <property type="entry name" value="Phoshotransferase/anion transport protein"/>
    <property type="match status" value="1"/>
</dbReference>
<dbReference type="Pfam" id="PF00359">
    <property type="entry name" value="PTS_EIIA_2"/>
    <property type="match status" value="1"/>
</dbReference>
<sequence length="654" mass="67951">MNITSLLTKDTVLLDLAAASKEAALSELVGKLDEAGKLSDREAFMNDILAREEQSTTGIGDGIAIPHAKSAAVREPAIAFGRSAEGIDYASLDGQPAHLFFMIAASEGANNAHLEALSRLATFLMDGKFRDRVLNAATADEVLAAVNDKERELEEPEAPAEAPEAPAESVPVQADAQAGQEEPSALGKVLAVTACPTGIAHTYMAAEKLNERAKERGIPIKVETNGSSGVKNRLTAEEIAEADVIIVAADTKVEMARFDGKPVIQTKVGKAIHETDVLLDRAVTKDAPIYHAERKADKGESAEPKSGFYKHLMNGVSNMLPFVVGGGILIALSFFWGINASDPESPEYNAFAAMLNTIGGGKAFFLMVPVLAGFIASSIAERPGFAPGMVGGLIAITVSGVEGADGGSGFLGGIIAGFLAGYVTLFVKKMFAKLPDALEGLKPVLFYPLFGIAITGIIMMLINPQLTKLYTGLSSFLEGLGGTNQVLVGLIIGAMMAVDMGGPVNKAAYTFGIAMLDAGNFNFIAAVMAAGMVPPLGMALATTLFKKRFSKQEQEAGKTAYVLGACFITEGVIPFAAADPARVIPASIGGAAVTGALTMLFDISLRAPHGGVFVMGLVDGGLMKVILYAAAIIAGAIVTAFLAGMLKKPVVQAA</sequence>
<feature type="transmembrane region" description="Helical" evidence="13">
    <location>
        <begin position="410"/>
        <end position="432"/>
    </location>
</feature>
<dbReference type="GO" id="GO:0005351">
    <property type="term" value="F:carbohydrate:proton symporter activity"/>
    <property type="evidence" value="ECO:0007669"/>
    <property type="project" value="InterPro"/>
</dbReference>
<feature type="domain" description="PTS EIIB type-2" evidence="15">
    <location>
        <begin position="189"/>
        <end position="284"/>
    </location>
</feature>
<feature type="transmembrane region" description="Helical" evidence="13">
    <location>
        <begin position="584"/>
        <end position="605"/>
    </location>
</feature>
<feature type="region of interest" description="Disordered" evidence="12">
    <location>
        <begin position="149"/>
        <end position="183"/>
    </location>
</feature>
<feature type="transmembrane region" description="Helical" evidence="13">
    <location>
        <begin position="350"/>
        <end position="372"/>
    </location>
</feature>
<protein>
    <submittedName>
        <fullName evidence="17">PTS system, fructose-specific IIC component</fullName>
    </submittedName>
</protein>
<evidence type="ECO:0000256" key="7">
    <source>
        <dbReference type="ARBA" id="ARBA00022679"/>
    </source>
</evidence>
<evidence type="ECO:0000256" key="8">
    <source>
        <dbReference type="ARBA" id="ARBA00022683"/>
    </source>
</evidence>
<gene>
    <name evidence="17" type="ORF">SAMN04488127_1915</name>
</gene>
<dbReference type="PANTHER" id="PTHR30505">
    <property type="entry name" value="FRUCTOSE-LIKE PERMEASE"/>
    <property type="match status" value="1"/>
</dbReference>
<dbReference type="PROSITE" id="PS51104">
    <property type="entry name" value="PTS_EIIC_TYPE_2"/>
    <property type="match status" value="1"/>
</dbReference>
<keyword evidence="3" id="KW-0813">Transport</keyword>
<proteinExistence type="predicted"/>
<keyword evidence="6" id="KW-0762">Sugar transport</keyword>
<feature type="compositionally biased region" description="Low complexity" evidence="12">
    <location>
        <begin position="159"/>
        <end position="168"/>
    </location>
</feature>
<dbReference type="InterPro" id="IPR050864">
    <property type="entry name" value="Bacterial_PTS_Sugar_Transport"/>
</dbReference>
<evidence type="ECO:0000259" key="14">
    <source>
        <dbReference type="PROSITE" id="PS51094"/>
    </source>
</evidence>
<evidence type="ECO:0000259" key="16">
    <source>
        <dbReference type="PROSITE" id="PS51104"/>
    </source>
</evidence>
<keyword evidence="8" id="KW-0598">Phosphotransferase system</keyword>
<keyword evidence="10 13" id="KW-1133">Transmembrane helix</keyword>
<dbReference type="GO" id="GO:0022877">
    <property type="term" value="F:protein-N(PI)-phosphohistidine-fructose phosphotransferase system transporter activity"/>
    <property type="evidence" value="ECO:0007669"/>
    <property type="project" value="InterPro"/>
</dbReference>
<keyword evidence="5" id="KW-0597">Phosphoprotein</keyword>
<evidence type="ECO:0000256" key="10">
    <source>
        <dbReference type="ARBA" id="ARBA00022989"/>
    </source>
</evidence>
<feature type="transmembrane region" description="Helical" evidence="13">
    <location>
        <begin position="482"/>
        <end position="500"/>
    </location>
</feature>
<dbReference type="CDD" id="cd00211">
    <property type="entry name" value="PTS_IIA_fru"/>
    <property type="match status" value="1"/>
</dbReference>
<comment type="subcellular location">
    <subcellularLocation>
        <location evidence="1">Cell inner membrane</location>
        <topology evidence="1">Multi-pass membrane protein</topology>
    </subcellularLocation>
    <subcellularLocation>
        <location evidence="2">Cytoplasm</location>
    </subcellularLocation>
</comment>
<dbReference type="Pfam" id="PF02302">
    <property type="entry name" value="PTS_IIB"/>
    <property type="match status" value="1"/>
</dbReference>
<evidence type="ECO:0000256" key="2">
    <source>
        <dbReference type="ARBA" id="ARBA00004496"/>
    </source>
</evidence>
<feature type="transmembrane region" description="Helical" evidence="13">
    <location>
        <begin position="625"/>
        <end position="646"/>
    </location>
</feature>
<evidence type="ECO:0000256" key="1">
    <source>
        <dbReference type="ARBA" id="ARBA00004429"/>
    </source>
</evidence>
<dbReference type="GO" id="GO:0009401">
    <property type="term" value="P:phosphoenolpyruvate-dependent sugar phosphotransferase system"/>
    <property type="evidence" value="ECO:0007669"/>
    <property type="project" value="UniProtKB-KW"/>
</dbReference>
<keyword evidence="18" id="KW-1185">Reference proteome</keyword>
<keyword evidence="9 13" id="KW-0812">Transmembrane</keyword>
<dbReference type="FunFam" id="3.40.930.10:FF:000009">
    <property type="entry name" value="PTS system, fructose specific IIABC component"/>
    <property type="match status" value="1"/>
</dbReference>
<dbReference type="NCBIfam" id="TIGR01427">
    <property type="entry name" value="PTS_IIC_fructo"/>
    <property type="match status" value="1"/>
</dbReference>
<dbReference type="NCBIfam" id="TIGR00829">
    <property type="entry name" value="FRU"/>
    <property type="match status" value="1"/>
</dbReference>
<feature type="domain" description="PTS EIIC type-2" evidence="16">
    <location>
        <begin position="308"/>
        <end position="654"/>
    </location>
</feature>
<evidence type="ECO:0000313" key="18">
    <source>
        <dbReference type="Proteomes" id="UP000199200"/>
    </source>
</evidence>
<evidence type="ECO:0000256" key="11">
    <source>
        <dbReference type="ARBA" id="ARBA00023136"/>
    </source>
</evidence>
<evidence type="ECO:0000256" key="5">
    <source>
        <dbReference type="ARBA" id="ARBA00022553"/>
    </source>
</evidence>
<evidence type="ECO:0000256" key="13">
    <source>
        <dbReference type="SAM" id="Phobius"/>
    </source>
</evidence>
<dbReference type="InterPro" id="IPR036095">
    <property type="entry name" value="PTS_EIIB-like_sf"/>
</dbReference>
<dbReference type="RefSeq" id="WP_092052897.1">
    <property type="nucleotide sequence ID" value="NZ_FNZF01000003.1"/>
</dbReference>
<feature type="transmembrane region" description="Helical" evidence="13">
    <location>
        <begin position="319"/>
        <end position="338"/>
    </location>
</feature>
<dbReference type="SUPFAM" id="SSF52794">
    <property type="entry name" value="PTS system IIB component-like"/>
    <property type="match status" value="1"/>
</dbReference>
<dbReference type="GO" id="GO:0005886">
    <property type="term" value="C:plasma membrane"/>
    <property type="evidence" value="ECO:0007669"/>
    <property type="project" value="UniProtKB-SubCell"/>
</dbReference>
<evidence type="ECO:0000256" key="12">
    <source>
        <dbReference type="SAM" id="MobiDB-lite"/>
    </source>
</evidence>
<dbReference type="PROSITE" id="PS51099">
    <property type="entry name" value="PTS_EIIB_TYPE_2"/>
    <property type="match status" value="1"/>
</dbReference>
<feature type="transmembrane region" description="Helical" evidence="13">
    <location>
        <begin position="521"/>
        <end position="540"/>
    </location>
</feature>
<name>A0A1H6ZC13_9BACL</name>
<evidence type="ECO:0000256" key="4">
    <source>
        <dbReference type="ARBA" id="ARBA00022475"/>
    </source>
</evidence>
<feature type="transmembrane region" description="Helical" evidence="13">
    <location>
        <begin position="444"/>
        <end position="462"/>
    </location>
</feature>
<reference evidence="18" key="1">
    <citation type="submission" date="2016-10" db="EMBL/GenBank/DDBJ databases">
        <authorList>
            <person name="Varghese N."/>
            <person name="Submissions S."/>
        </authorList>
    </citation>
    <scope>NUCLEOTIDE SEQUENCE [LARGE SCALE GENOMIC DNA]</scope>
    <source>
        <strain evidence="18">CGMCC 1.6763</strain>
    </source>
</reference>
<dbReference type="GO" id="GO:0090563">
    <property type="term" value="F:protein-phosphocysteine-sugar phosphotransferase activity"/>
    <property type="evidence" value="ECO:0007669"/>
    <property type="project" value="TreeGrafter"/>
</dbReference>
<dbReference type="STRING" id="426757.SAMN04488127_1915"/>
<dbReference type="Gene3D" id="3.40.50.2300">
    <property type="match status" value="1"/>
</dbReference>
<dbReference type="InterPro" id="IPR006327">
    <property type="entry name" value="PTS_IIC_fruc"/>
</dbReference>
<evidence type="ECO:0000313" key="17">
    <source>
        <dbReference type="EMBL" id="SEJ47192.1"/>
    </source>
</evidence>
<dbReference type="GO" id="GO:0005737">
    <property type="term" value="C:cytoplasm"/>
    <property type="evidence" value="ECO:0007669"/>
    <property type="project" value="UniProtKB-SubCell"/>
</dbReference>
<dbReference type="OrthoDB" id="9782569at2"/>
<dbReference type="Proteomes" id="UP000199200">
    <property type="component" value="Unassembled WGS sequence"/>
</dbReference>
<dbReference type="PROSITE" id="PS51094">
    <property type="entry name" value="PTS_EIIA_TYPE_2"/>
    <property type="match status" value="1"/>
</dbReference>
<keyword evidence="11 13" id="KW-0472">Membrane</keyword>
<feature type="domain" description="PTS EIIA type-2" evidence="14">
    <location>
        <begin position="5"/>
        <end position="149"/>
    </location>
</feature>
<dbReference type="Gene3D" id="3.40.930.10">
    <property type="entry name" value="Mannitol-specific EII, Chain A"/>
    <property type="match status" value="1"/>
</dbReference>
<evidence type="ECO:0000256" key="6">
    <source>
        <dbReference type="ARBA" id="ARBA00022597"/>
    </source>
</evidence>
<dbReference type="InterPro" id="IPR016152">
    <property type="entry name" value="PTrfase/Anion_transptr"/>
</dbReference>
<dbReference type="InterPro" id="IPR003353">
    <property type="entry name" value="PTS_IIB_fruc"/>
</dbReference>
<dbReference type="InterPro" id="IPR013014">
    <property type="entry name" value="PTS_EIIC_2"/>
</dbReference>
<keyword evidence="7" id="KW-0808">Transferase</keyword>
<dbReference type="PANTHER" id="PTHR30505:SF28">
    <property type="entry name" value="PTS SYSTEM 2-O-ALPHA-MANNOSYL-D-GLYCERATE-SPECIFIC EIIABC COMPONENT"/>
    <property type="match status" value="1"/>
</dbReference>
<evidence type="ECO:0000256" key="3">
    <source>
        <dbReference type="ARBA" id="ARBA00022448"/>
    </source>
</evidence>
<dbReference type="InterPro" id="IPR004715">
    <property type="entry name" value="PTS_IIA_fruc"/>
</dbReference>
<dbReference type="InterPro" id="IPR013011">
    <property type="entry name" value="PTS_EIIB_2"/>
</dbReference>
<dbReference type="FunFam" id="3.40.50.2300:FF:000014">
    <property type="entry name" value="PTS system fructose-like transporter subunit IIB"/>
    <property type="match status" value="1"/>
</dbReference>
<evidence type="ECO:0000256" key="9">
    <source>
        <dbReference type="ARBA" id="ARBA00022692"/>
    </source>
</evidence>
<dbReference type="EMBL" id="FNZF01000003">
    <property type="protein sequence ID" value="SEJ47192.1"/>
    <property type="molecule type" value="Genomic_DNA"/>
</dbReference>